<feature type="transmembrane region" description="Helical" evidence="1">
    <location>
        <begin position="95"/>
        <end position="121"/>
    </location>
</feature>
<proteinExistence type="predicted"/>
<evidence type="ECO:0000313" key="2">
    <source>
        <dbReference type="EMBL" id="SVC66174.1"/>
    </source>
</evidence>
<feature type="transmembrane region" description="Helical" evidence="1">
    <location>
        <begin position="133"/>
        <end position="150"/>
    </location>
</feature>
<accession>A0A382NYB5</accession>
<feature type="transmembrane region" description="Helical" evidence="1">
    <location>
        <begin position="12"/>
        <end position="29"/>
    </location>
</feature>
<organism evidence="2">
    <name type="scientific">marine metagenome</name>
    <dbReference type="NCBI Taxonomy" id="408172"/>
    <lineage>
        <taxon>unclassified sequences</taxon>
        <taxon>metagenomes</taxon>
        <taxon>ecological metagenomes</taxon>
    </lineage>
</organism>
<reference evidence="2" key="1">
    <citation type="submission" date="2018-05" db="EMBL/GenBank/DDBJ databases">
        <authorList>
            <person name="Lanie J.A."/>
            <person name="Ng W.-L."/>
            <person name="Kazmierczak K.M."/>
            <person name="Andrzejewski T.M."/>
            <person name="Davidsen T.M."/>
            <person name="Wayne K.J."/>
            <person name="Tettelin H."/>
            <person name="Glass J.I."/>
            <person name="Rusch D."/>
            <person name="Podicherti R."/>
            <person name="Tsui H.-C.T."/>
            <person name="Winkler M.E."/>
        </authorList>
    </citation>
    <scope>NUCLEOTIDE SEQUENCE</scope>
</reference>
<dbReference type="NCBIfam" id="NF037982">
    <property type="entry name" value="Nramp_1"/>
    <property type="match status" value="1"/>
</dbReference>
<keyword evidence="1" id="KW-0472">Membrane</keyword>
<name>A0A382NYB5_9ZZZZ</name>
<keyword evidence="1" id="KW-1133">Transmembrane helix</keyword>
<dbReference type="EMBL" id="UINC01103640">
    <property type="protein sequence ID" value="SVC66174.1"/>
    <property type="molecule type" value="Genomic_DNA"/>
</dbReference>
<protein>
    <submittedName>
        <fullName evidence="2">Uncharacterized protein</fullName>
    </submittedName>
</protein>
<feature type="non-terminal residue" evidence="2">
    <location>
        <position position="251"/>
    </location>
</feature>
<evidence type="ECO:0000256" key="1">
    <source>
        <dbReference type="SAM" id="Phobius"/>
    </source>
</evidence>
<sequence>MRPIPKTFIQRLKYVGPGVIVAGSVIGSGELILTSLLGALAGFTFFWWILLSIGSKSIIQAELARYVIVKKRTFLEIFSEIPGLAIQIRQKKTSWVVWFLFLGVIPGVAGGGGIVGSAAQAGHMLLPLISENLWVIIICLLTWLILYWGSYKSLEKVLLLMVITFSVITLIISIVMQTTEYQVNIDQILHGLSFDFKLEYLALAIAVYGYTGINFGEIMAYTYWCLEKGYAKEAGNKNEGIKSWIKVMQTD</sequence>
<gene>
    <name evidence="2" type="ORF">METZ01_LOCUS319028</name>
</gene>
<keyword evidence="1" id="KW-0812">Transmembrane</keyword>
<feature type="transmembrane region" description="Helical" evidence="1">
    <location>
        <begin position="200"/>
        <end position="224"/>
    </location>
</feature>
<feature type="transmembrane region" description="Helical" evidence="1">
    <location>
        <begin position="35"/>
        <end position="53"/>
    </location>
</feature>
<feature type="transmembrane region" description="Helical" evidence="1">
    <location>
        <begin position="157"/>
        <end position="176"/>
    </location>
</feature>
<dbReference type="AlphaFoldDB" id="A0A382NYB5"/>